<protein>
    <submittedName>
        <fullName evidence="2">Uncharacterized protein</fullName>
    </submittedName>
</protein>
<feature type="compositionally biased region" description="Polar residues" evidence="1">
    <location>
        <begin position="22"/>
        <end position="42"/>
    </location>
</feature>
<reference evidence="2 3" key="1">
    <citation type="journal article" date="2012" name="Science">
        <title>The Paleozoic origin of enzymatic lignin decomposition reconstructed from 31 fungal genomes.</title>
        <authorList>
            <person name="Floudas D."/>
            <person name="Binder M."/>
            <person name="Riley R."/>
            <person name="Barry K."/>
            <person name="Blanchette R.A."/>
            <person name="Henrissat B."/>
            <person name="Martinez A.T."/>
            <person name="Otillar R."/>
            <person name="Spatafora J.W."/>
            <person name="Yadav J.S."/>
            <person name="Aerts A."/>
            <person name="Benoit I."/>
            <person name="Boyd A."/>
            <person name="Carlson A."/>
            <person name="Copeland A."/>
            <person name="Coutinho P.M."/>
            <person name="de Vries R.P."/>
            <person name="Ferreira P."/>
            <person name="Findley K."/>
            <person name="Foster B."/>
            <person name="Gaskell J."/>
            <person name="Glotzer D."/>
            <person name="Gorecki P."/>
            <person name="Heitman J."/>
            <person name="Hesse C."/>
            <person name="Hori C."/>
            <person name="Igarashi K."/>
            <person name="Jurgens J.A."/>
            <person name="Kallen N."/>
            <person name="Kersten P."/>
            <person name="Kohler A."/>
            <person name="Kuees U."/>
            <person name="Kumar T.K.A."/>
            <person name="Kuo A."/>
            <person name="LaButti K."/>
            <person name="Larrondo L.F."/>
            <person name="Lindquist E."/>
            <person name="Ling A."/>
            <person name="Lombard V."/>
            <person name="Lucas S."/>
            <person name="Lundell T."/>
            <person name="Martin R."/>
            <person name="McLaughlin D.J."/>
            <person name="Morgenstern I."/>
            <person name="Morin E."/>
            <person name="Murat C."/>
            <person name="Nagy L.G."/>
            <person name="Nolan M."/>
            <person name="Ohm R.A."/>
            <person name="Patyshakuliyeva A."/>
            <person name="Rokas A."/>
            <person name="Ruiz-Duenas F.J."/>
            <person name="Sabat G."/>
            <person name="Salamov A."/>
            <person name="Samejima M."/>
            <person name="Schmutz J."/>
            <person name="Slot J.C."/>
            <person name="St John F."/>
            <person name="Stenlid J."/>
            <person name="Sun H."/>
            <person name="Sun S."/>
            <person name="Syed K."/>
            <person name="Tsang A."/>
            <person name="Wiebenga A."/>
            <person name="Young D."/>
            <person name="Pisabarro A."/>
            <person name="Eastwood D.C."/>
            <person name="Martin F."/>
            <person name="Cullen D."/>
            <person name="Grigoriev I.V."/>
            <person name="Hibbett D.S."/>
        </authorList>
    </citation>
    <scope>NUCLEOTIDE SEQUENCE [LARGE SCALE GENOMIC DNA]</scope>
    <source>
        <strain evidence="2 3">MD-104</strain>
    </source>
</reference>
<dbReference type="EMBL" id="KB467942">
    <property type="protein sequence ID" value="PCH38665.1"/>
    <property type="molecule type" value="Genomic_DNA"/>
</dbReference>
<sequence length="395" mass="43816">MARYSREAIRPRFHKKPLRETGASQYSPSMFPNLTNSSPDATSSSFSEFASSSSSASSMSDSESMLSRASWSMDVDAGMSSETSPYYSDYRAAFGNHPQDYDMPYQPHKDFLDLWQHFSTADQPPSVTTLEQPRTHDMWSAISSAIHMADMSPIHAHNAVSGKGTAKDWYTNLFGGVEHPMTSLKNERHNITKPELQVVVDNLHSGAYVQSPSDTQFPGNLSPEEILDPSESYCKEDGNEDLAPVVYHCIPSVDLAHGGMTSISAPVAHSLSFTTSPSVELVEVPQELYHDMARMFKPTRLVEFTLLDGSKGIPLGPLLTSKVQDTLSKLEGRNEPAFMEDFKSSKPSIRINVCLMLHNDRRHEVNSHVAAPWVPEIQPSSNNETFNIRGQQVES</sequence>
<organism evidence="2 3">
    <name type="scientific">Wolfiporia cocos (strain MD-104)</name>
    <name type="common">Brown rot fungus</name>
    <dbReference type="NCBI Taxonomy" id="742152"/>
    <lineage>
        <taxon>Eukaryota</taxon>
        <taxon>Fungi</taxon>
        <taxon>Dikarya</taxon>
        <taxon>Basidiomycota</taxon>
        <taxon>Agaricomycotina</taxon>
        <taxon>Agaricomycetes</taxon>
        <taxon>Polyporales</taxon>
        <taxon>Phaeolaceae</taxon>
        <taxon>Wolfiporia</taxon>
    </lineage>
</organism>
<feature type="region of interest" description="Disordered" evidence="1">
    <location>
        <begin position="1"/>
        <end position="61"/>
    </location>
</feature>
<dbReference type="AlphaFoldDB" id="A0A2H3JAP4"/>
<evidence type="ECO:0000313" key="3">
    <source>
        <dbReference type="Proteomes" id="UP000218811"/>
    </source>
</evidence>
<name>A0A2H3JAP4_WOLCO</name>
<proteinExistence type="predicted"/>
<accession>A0A2H3JAP4</accession>
<dbReference type="Proteomes" id="UP000218811">
    <property type="component" value="Unassembled WGS sequence"/>
</dbReference>
<evidence type="ECO:0000256" key="1">
    <source>
        <dbReference type="SAM" id="MobiDB-lite"/>
    </source>
</evidence>
<feature type="compositionally biased region" description="Low complexity" evidence="1">
    <location>
        <begin position="43"/>
        <end position="61"/>
    </location>
</feature>
<feature type="compositionally biased region" description="Basic and acidic residues" evidence="1">
    <location>
        <begin position="1"/>
        <end position="10"/>
    </location>
</feature>
<evidence type="ECO:0000313" key="2">
    <source>
        <dbReference type="EMBL" id="PCH38665.1"/>
    </source>
</evidence>
<keyword evidence="3" id="KW-1185">Reference proteome</keyword>
<gene>
    <name evidence="2" type="ORF">WOLCODRAFT_15995</name>
</gene>